<evidence type="ECO:0000256" key="1">
    <source>
        <dbReference type="SAM" id="Phobius"/>
    </source>
</evidence>
<feature type="transmembrane region" description="Helical" evidence="1">
    <location>
        <begin position="6"/>
        <end position="24"/>
    </location>
</feature>
<proteinExistence type="predicted"/>
<dbReference type="AlphaFoldDB" id="A0A2M7B6P3"/>
<organism evidence="2 3">
    <name type="scientific">Candidatus Wolfebacteria bacterium CG03_land_8_20_14_0_80_39_317</name>
    <dbReference type="NCBI Taxonomy" id="1975068"/>
    <lineage>
        <taxon>Bacteria</taxon>
        <taxon>Candidatus Wolfeibacteriota</taxon>
    </lineage>
</organism>
<dbReference type="GO" id="GO:0016020">
    <property type="term" value="C:membrane"/>
    <property type="evidence" value="ECO:0007669"/>
    <property type="project" value="InterPro"/>
</dbReference>
<reference evidence="3" key="1">
    <citation type="submission" date="2017-09" db="EMBL/GenBank/DDBJ databases">
        <title>Depth-based differentiation of microbial function through sediment-hosted aquifers and enrichment of novel symbionts in the deep terrestrial subsurface.</title>
        <authorList>
            <person name="Probst A.J."/>
            <person name="Ladd B."/>
            <person name="Jarett J.K."/>
            <person name="Geller-Mcgrath D.E."/>
            <person name="Sieber C.M.K."/>
            <person name="Emerson J.B."/>
            <person name="Anantharaman K."/>
            <person name="Thomas B.C."/>
            <person name="Malmstrom R."/>
            <person name="Stieglmeier M."/>
            <person name="Klingl A."/>
            <person name="Woyke T."/>
            <person name="Ryan C.M."/>
            <person name="Banfield J.F."/>
        </authorList>
    </citation>
    <scope>NUCLEOTIDE SEQUENCE [LARGE SCALE GENOMIC DNA]</scope>
</reference>
<keyword evidence="1" id="KW-1133">Transmembrane helix</keyword>
<gene>
    <name evidence="2" type="ORF">COS60_01365</name>
</gene>
<dbReference type="Gene3D" id="1.20.1280.290">
    <property type="match status" value="1"/>
</dbReference>
<keyword evidence="1" id="KW-0472">Membrane</keyword>
<evidence type="ECO:0008006" key="4">
    <source>
        <dbReference type="Google" id="ProtNLM"/>
    </source>
</evidence>
<name>A0A2M7B6P3_9BACT</name>
<feature type="transmembrane region" description="Helical" evidence="1">
    <location>
        <begin position="36"/>
        <end position="55"/>
    </location>
</feature>
<dbReference type="Pfam" id="PF03083">
    <property type="entry name" value="MtN3_slv"/>
    <property type="match status" value="1"/>
</dbReference>
<dbReference type="Proteomes" id="UP000231704">
    <property type="component" value="Unassembled WGS sequence"/>
</dbReference>
<sequence>MSVIGILAVVASLTIVLLGFPAQIVKNYRRKSCDGLAPSLVYSACCTYTLWSLYGWTKPDWFLIVSQTPGCVLAFILLFQLFHYDRKGGTK</sequence>
<protein>
    <recommendedName>
        <fullName evidence="4">MtN3 and saliva related transmembrane protein</fullName>
    </recommendedName>
</protein>
<feature type="transmembrane region" description="Helical" evidence="1">
    <location>
        <begin position="61"/>
        <end position="82"/>
    </location>
</feature>
<comment type="caution">
    <text evidence="2">The sequence shown here is derived from an EMBL/GenBank/DDBJ whole genome shotgun (WGS) entry which is preliminary data.</text>
</comment>
<dbReference type="EMBL" id="PEVI01000035">
    <property type="protein sequence ID" value="PIU98757.1"/>
    <property type="molecule type" value="Genomic_DNA"/>
</dbReference>
<evidence type="ECO:0000313" key="2">
    <source>
        <dbReference type="EMBL" id="PIU98757.1"/>
    </source>
</evidence>
<accession>A0A2M7B6P3</accession>
<keyword evidence="1" id="KW-0812">Transmembrane</keyword>
<evidence type="ECO:0000313" key="3">
    <source>
        <dbReference type="Proteomes" id="UP000231704"/>
    </source>
</evidence>
<dbReference type="InterPro" id="IPR004316">
    <property type="entry name" value="SWEET_rpt"/>
</dbReference>